<keyword evidence="3 4" id="KW-0408">Iron</keyword>
<accession>A0ABV2N277</accession>
<dbReference type="PROSITE" id="PS51007">
    <property type="entry name" value="CYTC"/>
    <property type="match status" value="1"/>
</dbReference>
<evidence type="ECO:0000313" key="7">
    <source>
        <dbReference type="Proteomes" id="UP001549076"/>
    </source>
</evidence>
<keyword evidence="2 4" id="KW-0479">Metal-binding</keyword>
<evidence type="ECO:0000256" key="1">
    <source>
        <dbReference type="ARBA" id="ARBA00022617"/>
    </source>
</evidence>
<keyword evidence="7" id="KW-1185">Reference proteome</keyword>
<dbReference type="InterPro" id="IPR036909">
    <property type="entry name" value="Cyt_c-like_dom_sf"/>
</dbReference>
<dbReference type="Proteomes" id="UP001549076">
    <property type="component" value="Unassembled WGS sequence"/>
</dbReference>
<dbReference type="EMBL" id="JBEPML010000012">
    <property type="protein sequence ID" value="MET3793160.1"/>
    <property type="molecule type" value="Genomic_DNA"/>
</dbReference>
<dbReference type="SUPFAM" id="SSF46626">
    <property type="entry name" value="Cytochrome c"/>
    <property type="match status" value="1"/>
</dbReference>
<evidence type="ECO:0000259" key="5">
    <source>
        <dbReference type="PROSITE" id="PS51007"/>
    </source>
</evidence>
<feature type="domain" description="Cytochrome c" evidence="5">
    <location>
        <begin position="32"/>
        <end position="135"/>
    </location>
</feature>
<evidence type="ECO:0000256" key="4">
    <source>
        <dbReference type="PROSITE-ProRule" id="PRU00433"/>
    </source>
</evidence>
<dbReference type="InterPro" id="IPR009056">
    <property type="entry name" value="Cyt_c-like_dom"/>
</dbReference>
<comment type="caution">
    <text evidence="6">The sequence shown here is derived from an EMBL/GenBank/DDBJ whole genome shotgun (WGS) entry which is preliminary data.</text>
</comment>
<keyword evidence="1 4" id="KW-0349">Heme</keyword>
<proteinExistence type="predicted"/>
<sequence length="164" mass="18066">MVRYTTLGAGLVLCGFLSLAIVGSVQGMAQSTDIERGRYLVKIGGCNDCHTPGYLTTAGKVPEKDWLVGDAIGFSGPWGTTYPSNLRGLLAKMSENEWVRYARSLRTRPPMPWFNLQAFAEDDLRAMHRYIRSLPKDDRSVPDFVAPGQRPSTPHIVMVPQAPG</sequence>
<dbReference type="RefSeq" id="WP_354196838.1">
    <property type="nucleotide sequence ID" value="NZ_JBEPML010000012.1"/>
</dbReference>
<evidence type="ECO:0000256" key="2">
    <source>
        <dbReference type="ARBA" id="ARBA00022723"/>
    </source>
</evidence>
<organism evidence="6 7">
    <name type="scientific">Aquamicrobium terrae</name>
    <dbReference type="NCBI Taxonomy" id="1324945"/>
    <lineage>
        <taxon>Bacteria</taxon>
        <taxon>Pseudomonadati</taxon>
        <taxon>Pseudomonadota</taxon>
        <taxon>Alphaproteobacteria</taxon>
        <taxon>Hyphomicrobiales</taxon>
        <taxon>Phyllobacteriaceae</taxon>
        <taxon>Aquamicrobium</taxon>
    </lineage>
</organism>
<dbReference type="Gene3D" id="1.10.760.10">
    <property type="entry name" value="Cytochrome c-like domain"/>
    <property type="match status" value="1"/>
</dbReference>
<evidence type="ECO:0000256" key="3">
    <source>
        <dbReference type="ARBA" id="ARBA00023004"/>
    </source>
</evidence>
<name>A0ABV2N277_9HYPH</name>
<protein>
    <submittedName>
        <fullName evidence="6">Mono/diheme cytochrome c family protein</fullName>
    </submittedName>
</protein>
<evidence type="ECO:0000313" key="6">
    <source>
        <dbReference type="EMBL" id="MET3793160.1"/>
    </source>
</evidence>
<gene>
    <name evidence="6" type="ORF">ABID37_003384</name>
</gene>
<reference evidence="6 7" key="1">
    <citation type="submission" date="2024-06" db="EMBL/GenBank/DDBJ databases">
        <title>Genomic Encyclopedia of Type Strains, Phase IV (KMG-IV): sequencing the most valuable type-strain genomes for metagenomic binning, comparative biology and taxonomic classification.</title>
        <authorList>
            <person name="Goeker M."/>
        </authorList>
    </citation>
    <scope>NUCLEOTIDE SEQUENCE [LARGE SCALE GENOMIC DNA]</scope>
    <source>
        <strain evidence="6 7">DSM 27865</strain>
    </source>
</reference>